<dbReference type="SUPFAM" id="SSF141371">
    <property type="entry name" value="PilZ domain-like"/>
    <property type="match status" value="1"/>
</dbReference>
<dbReference type="GO" id="GO:0035438">
    <property type="term" value="F:cyclic-di-GMP binding"/>
    <property type="evidence" value="ECO:0007669"/>
    <property type="project" value="InterPro"/>
</dbReference>
<reference evidence="2" key="1">
    <citation type="submission" date="2019-11" db="EMBL/GenBank/DDBJ databases">
        <authorList>
            <person name="Li J."/>
        </authorList>
    </citation>
    <scope>NUCLEOTIDE SEQUENCE</scope>
    <source>
        <strain evidence="2">B6B</strain>
    </source>
</reference>
<dbReference type="Pfam" id="PF07238">
    <property type="entry name" value="PilZ"/>
    <property type="match status" value="1"/>
</dbReference>
<dbReference type="InterPro" id="IPR009875">
    <property type="entry name" value="PilZ_domain"/>
</dbReference>
<protein>
    <recommendedName>
        <fullName evidence="1">PilZ domain-containing protein</fullName>
    </recommendedName>
</protein>
<organism evidence="2 3">
    <name type="scientific">Aquibacillus halophilus</name>
    <dbReference type="NCBI Taxonomy" id="930132"/>
    <lineage>
        <taxon>Bacteria</taxon>
        <taxon>Bacillati</taxon>
        <taxon>Bacillota</taxon>
        <taxon>Bacilli</taxon>
        <taxon>Bacillales</taxon>
        <taxon>Bacillaceae</taxon>
        <taxon>Aquibacillus</taxon>
    </lineage>
</organism>
<keyword evidence="3" id="KW-1185">Reference proteome</keyword>
<gene>
    <name evidence="2" type="ORF">GH741_14730</name>
</gene>
<dbReference type="OrthoDB" id="2990437at2"/>
<dbReference type="Gene3D" id="2.40.10.220">
    <property type="entry name" value="predicted glycosyltransferase like domains"/>
    <property type="match status" value="1"/>
</dbReference>
<feature type="domain" description="PilZ" evidence="1">
    <location>
        <begin position="56"/>
        <end position="168"/>
    </location>
</feature>
<dbReference type="Proteomes" id="UP000799092">
    <property type="component" value="Unassembled WGS sequence"/>
</dbReference>
<accession>A0A6A8DDX5</accession>
<evidence type="ECO:0000313" key="3">
    <source>
        <dbReference type="Proteomes" id="UP000799092"/>
    </source>
</evidence>
<dbReference type="EMBL" id="WJNG01000012">
    <property type="protein sequence ID" value="MRH43895.1"/>
    <property type="molecule type" value="Genomic_DNA"/>
</dbReference>
<sequence>MFYIVLFQAIIMIVLTVVFFRKKLIAQQQLTSSSSDSSLKNQEKKDEKLPNFFGKNRREHFRVPLSDQTCLVEFIDFENEKLNNLKNKKFNASIENISLGGMKVDCTYNFPVRQKISILIRFSLKDEDFSLKGEILRKEEHNHLDSISYGIRFKGISEINQDKLCAILNQVIFEKNKKVS</sequence>
<evidence type="ECO:0000313" key="2">
    <source>
        <dbReference type="EMBL" id="MRH43895.1"/>
    </source>
</evidence>
<evidence type="ECO:0000259" key="1">
    <source>
        <dbReference type="Pfam" id="PF07238"/>
    </source>
</evidence>
<name>A0A6A8DDX5_9BACI</name>
<dbReference type="RefSeq" id="WP_153737518.1">
    <property type="nucleotide sequence ID" value="NZ_WJNG01000012.1"/>
</dbReference>
<proteinExistence type="predicted"/>
<comment type="caution">
    <text evidence="2">The sequence shown here is derived from an EMBL/GenBank/DDBJ whole genome shotgun (WGS) entry which is preliminary data.</text>
</comment>
<dbReference type="AlphaFoldDB" id="A0A6A8DDX5"/>